<name>A0A3Q7J9F4_SOLLC</name>
<evidence type="ECO:0000313" key="3">
    <source>
        <dbReference type="Proteomes" id="UP000004994"/>
    </source>
</evidence>
<reference evidence="2" key="2">
    <citation type="submission" date="2019-01" db="UniProtKB">
        <authorList>
            <consortium name="EnsemblPlants"/>
        </authorList>
    </citation>
    <scope>IDENTIFICATION</scope>
    <source>
        <strain evidence="2">cv. Heinz 1706</strain>
    </source>
</reference>
<dbReference type="EnsemblPlants" id="Solyc12g042385.1.1">
    <property type="protein sequence ID" value="Solyc12g042385.1.1"/>
    <property type="gene ID" value="Solyc12g042385.1"/>
</dbReference>
<organism evidence="2">
    <name type="scientific">Solanum lycopersicum</name>
    <name type="common">Tomato</name>
    <name type="synonym">Lycopersicon esculentum</name>
    <dbReference type="NCBI Taxonomy" id="4081"/>
    <lineage>
        <taxon>Eukaryota</taxon>
        <taxon>Viridiplantae</taxon>
        <taxon>Streptophyta</taxon>
        <taxon>Embryophyta</taxon>
        <taxon>Tracheophyta</taxon>
        <taxon>Spermatophyta</taxon>
        <taxon>Magnoliopsida</taxon>
        <taxon>eudicotyledons</taxon>
        <taxon>Gunneridae</taxon>
        <taxon>Pentapetalae</taxon>
        <taxon>asterids</taxon>
        <taxon>lamiids</taxon>
        <taxon>Solanales</taxon>
        <taxon>Solanaceae</taxon>
        <taxon>Solanoideae</taxon>
        <taxon>Solaneae</taxon>
        <taxon>Solanum</taxon>
        <taxon>Solanum subgen. Lycopersicon</taxon>
    </lineage>
</organism>
<sequence length="150" mass="17170">MNEFDMSDMGLLHYFLGLEVHQAKDGIFLSQRKYAKDFLNKFGLNNCKLASTPMNVGENCILRMEQRRTMLEFSKAWLEQKEFCVMSLEVWTMGFGINKFPTSDYVDSRIVTIVGSSDDRRSIPAHSFTLGSGVINLELKEASYNNLIHV</sequence>
<protein>
    <recommendedName>
        <fullName evidence="1">Reverse transcriptase Ty1/copia-type domain-containing protein</fullName>
    </recommendedName>
</protein>
<feature type="domain" description="Reverse transcriptase Ty1/copia-type" evidence="1">
    <location>
        <begin position="2"/>
        <end position="54"/>
    </location>
</feature>
<proteinExistence type="predicted"/>
<dbReference type="InterPro" id="IPR013103">
    <property type="entry name" value="RVT_2"/>
</dbReference>
<evidence type="ECO:0000259" key="1">
    <source>
        <dbReference type="Pfam" id="PF07727"/>
    </source>
</evidence>
<dbReference type="InParanoid" id="A0A3Q7J9F4"/>
<dbReference type="Proteomes" id="UP000004994">
    <property type="component" value="Chromosome 12"/>
</dbReference>
<reference evidence="2" key="1">
    <citation type="journal article" date="2012" name="Nature">
        <title>The tomato genome sequence provides insights into fleshy fruit evolution.</title>
        <authorList>
            <consortium name="Tomato Genome Consortium"/>
        </authorList>
    </citation>
    <scope>NUCLEOTIDE SEQUENCE [LARGE SCALE GENOMIC DNA]</scope>
    <source>
        <strain evidence="2">cv. Heinz 1706</strain>
    </source>
</reference>
<keyword evidence="3" id="KW-1185">Reference proteome</keyword>
<dbReference type="STRING" id="4081.A0A3Q7J9F4"/>
<dbReference type="Gramene" id="Solyc12g042385.1.1">
    <property type="protein sequence ID" value="Solyc12g042385.1.1"/>
    <property type="gene ID" value="Solyc12g042385.1"/>
</dbReference>
<accession>A0A3Q7J9F4</accession>
<evidence type="ECO:0000313" key="2">
    <source>
        <dbReference type="EnsemblPlants" id="Solyc12g042385.1.1"/>
    </source>
</evidence>
<dbReference type="AlphaFoldDB" id="A0A3Q7J9F4"/>
<dbReference type="Pfam" id="PF07727">
    <property type="entry name" value="RVT_2"/>
    <property type="match status" value="1"/>
</dbReference>